<evidence type="ECO:0000256" key="7">
    <source>
        <dbReference type="ARBA" id="ARBA00022741"/>
    </source>
</evidence>
<feature type="binding site" evidence="14">
    <location>
        <begin position="115"/>
        <end position="121"/>
    </location>
    <ligand>
        <name>ATP</name>
        <dbReference type="ChEBI" id="CHEBI:30616"/>
    </ligand>
</feature>
<name>A0A3R5V2N8_9BACT</name>
<comment type="pathway">
    <text evidence="2 14">Cell wall biogenesis; peptidoglycan biosynthesis.</text>
</comment>
<dbReference type="OrthoDB" id="9804126at2"/>
<keyword evidence="11 14" id="KW-0131">Cell cycle</keyword>
<dbReference type="InterPro" id="IPR004101">
    <property type="entry name" value="Mur_ligase_C"/>
</dbReference>
<evidence type="ECO:0000256" key="13">
    <source>
        <dbReference type="ARBA" id="ARBA00047833"/>
    </source>
</evidence>
<evidence type="ECO:0000313" key="19">
    <source>
        <dbReference type="Proteomes" id="UP000287502"/>
    </source>
</evidence>
<dbReference type="SUPFAM" id="SSF53244">
    <property type="entry name" value="MurD-like peptide ligases, peptide-binding domain"/>
    <property type="match status" value="1"/>
</dbReference>
<keyword evidence="9 14" id="KW-0133">Cell shape</keyword>
<dbReference type="GO" id="GO:0009252">
    <property type="term" value="P:peptidoglycan biosynthetic process"/>
    <property type="evidence" value="ECO:0007669"/>
    <property type="project" value="UniProtKB-UniRule"/>
</dbReference>
<keyword evidence="4 14" id="KW-0963">Cytoplasm</keyword>
<comment type="function">
    <text evidence="14">Cell wall formation.</text>
</comment>
<dbReference type="Gene3D" id="3.40.1190.10">
    <property type="entry name" value="Mur-like, catalytic domain"/>
    <property type="match status" value="1"/>
</dbReference>
<dbReference type="Pfam" id="PF08245">
    <property type="entry name" value="Mur_ligase_M"/>
    <property type="match status" value="1"/>
</dbReference>
<dbReference type="KEGG" id="gtl:EP073_11930"/>
<dbReference type="PANTHER" id="PTHR43445">
    <property type="entry name" value="UDP-N-ACETYLMURAMATE--L-ALANINE LIGASE-RELATED"/>
    <property type="match status" value="1"/>
</dbReference>
<keyword evidence="10 14" id="KW-0573">Peptidoglycan synthesis</keyword>
<evidence type="ECO:0000256" key="4">
    <source>
        <dbReference type="ARBA" id="ARBA00022490"/>
    </source>
</evidence>
<dbReference type="GO" id="GO:0008360">
    <property type="term" value="P:regulation of cell shape"/>
    <property type="evidence" value="ECO:0007669"/>
    <property type="project" value="UniProtKB-KW"/>
</dbReference>
<proteinExistence type="inferred from homology"/>
<evidence type="ECO:0000256" key="12">
    <source>
        <dbReference type="ARBA" id="ARBA00023316"/>
    </source>
</evidence>
<evidence type="ECO:0000256" key="8">
    <source>
        <dbReference type="ARBA" id="ARBA00022840"/>
    </source>
</evidence>
<evidence type="ECO:0000256" key="3">
    <source>
        <dbReference type="ARBA" id="ARBA00012211"/>
    </source>
</evidence>
<accession>A0A3R5V2N8</accession>
<evidence type="ECO:0000256" key="9">
    <source>
        <dbReference type="ARBA" id="ARBA00022960"/>
    </source>
</evidence>
<evidence type="ECO:0000256" key="1">
    <source>
        <dbReference type="ARBA" id="ARBA00004496"/>
    </source>
</evidence>
<dbReference type="SUPFAM" id="SSF51984">
    <property type="entry name" value="MurCD N-terminal domain"/>
    <property type="match status" value="1"/>
</dbReference>
<dbReference type="InterPro" id="IPR036565">
    <property type="entry name" value="Mur-like_cat_sf"/>
</dbReference>
<comment type="similarity">
    <text evidence="14">Belongs to the MurCDEF family.</text>
</comment>
<sequence length="464" mass="51197">MTEAFGKVRNIHFVGIGGIGMSGLAEILHSMGFKITGSDIADSANCKRLRAMGIGVFIGHLAENAAGADAVVYSSAVRSSNPELTYARENFIPVIKRGEMLAELMRMKYSIAVAGSHGKTTTTSMVAEIFNKAELDPTVVVGGILNRRDSNALKGNSNIMIAEADESDKSFLMLQPTVAVITNIDFEHTDTYATMDEVKDSFRDFASRVPFYGLNVLCLDDANTAELIKRIDRRFVTYGLSAQADVHSADIVKNGFAVSFGVVIHGKHMGHINLSFPGEHNVQNALAAIAVAAEFDIPFRVCKKALEEFEGVQRRLTIRYDGNCCTVLDDYGHHPTEIKTTLKAIREAYGSRKIVAVFQPHRYTRTQTLMNEFSTCFFDADRLFITDIYAASEEPIEGVTAQVLVKEIKERGFKDVHYLPSFDDIYKYLEEAGCDNSLILTQGAGSITRFSGELAAWLEKKHEK</sequence>
<feature type="domain" description="Mur ligase central" evidence="17">
    <location>
        <begin position="113"/>
        <end position="292"/>
    </location>
</feature>
<evidence type="ECO:0000259" key="17">
    <source>
        <dbReference type="Pfam" id="PF08245"/>
    </source>
</evidence>
<evidence type="ECO:0000256" key="11">
    <source>
        <dbReference type="ARBA" id="ARBA00023306"/>
    </source>
</evidence>
<evidence type="ECO:0000313" key="18">
    <source>
        <dbReference type="EMBL" id="QAR34086.1"/>
    </source>
</evidence>
<keyword evidence="5 14" id="KW-0436">Ligase</keyword>
<dbReference type="GO" id="GO:0005524">
    <property type="term" value="F:ATP binding"/>
    <property type="evidence" value="ECO:0007669"/>
    <property type="project" value="UniProtKB-UniRule"/>
</dbReference>
<dbReference type="Pfam" id="PF01225">
    <property type="entry name" value="Mur_ligase"/>
    <property type="match status" value="1"/>
</dbReference>
<dbReference type="InterPro" id="IPR000713">
    <property type="entry name" value="Mur_ligase_N"/>
</dbReference>
<dbReference type="HAMAP" id="MF_00046">
    <property type="entry name" value="MurC"/>
    <property type="match status" value="1"/>
</dbReference>
<dbReference type="InterPro" id="IPR050061">
    <property type="entry name" value="MurCDEF_pg_biosynth"/>
</dbReference>
<dbReference type="Gene3D" id="3.40.50.720">
    <property type="entry name" value="NAD(P)-binding Rossmann-like Domain"/>
    <property type="match status" value="1"/>
</dbReference>
<feature type="domain" description="Mur ligase C-terminal" evidence="16">
    <location>
        <begin position="314"/>
        <end position="445"/>
    </location>
</feature>
<dbReference type="InterPro" id="IPR005758">
    <property type="entry name" value="UDP-N-AcMur_Ala_ligase_MurC"/>
</dbReference>
<comment type="subcellular location">
    <subcellularLocation>
        <location evidence="1 14">Cytoplasm</location>
    </subcellularLocation>
</comment>
<keyword evidence="8 14" id="KW-0067">ATP-binding</keyword>
<dbReference type="NCBIfam" id="TIGR01082">
    <property type="entry name" value="murC"/>
    <property type="match status" value="1"/>
</dbReference>
<keyword evidence="12 14" id="KW-0961">Cell wall biogenesis/degradation</keyword>
<feature type="domain" description="Mur ligase N-terminal catalytic" evidence="15">
    <location>
        <begin position="10"/>
        <end position="109"/>
    </location>
</feature>
<evidence type="ECO:0000256" key="6">
    <source>
        <dbReference type="ARBA" id="ARBA00022618"/>
    </source>
</evidence>
<organism evidence="18 19">
    <name type="scientific">Geovibrio thiophilus</name>
    <dbReference type="NCBI Taxonomy" id="139438"/>
    <lineage>
        <taxon>Bacteria</taxon>
        <taxon>Pseudomonadati</taxon>
        <taxon>Deferribacterota</taxon>
        <taxon>Deferribacteres</taxon>
        <taxon>Deferribacterales</taxon>
        <taxon>Geovibrionaceae</taxon>
        <taxon>Geovibrio</taxon>
    </lineage>
</organism>
<dbReference type="RefSeq" id="WP_128467391.1">
    <property type="nucleotide sequence ID" value="NZ_CP035108.1"/>
</dbReference>
<dbReference type="EMBL" id="CP035108">
    <property type="protein sequence ID" value="QAR34086.1"/>
    <property type="molecule type" value="Genomic_DNA"/>
</dbReference>
<dbReference type="EC" id="6.3.2.8" evidence="3 14"/>
<dbReference type="Pfam" id="PF02875">
    <property type="entry name" value="Mur_ligase_C"/>
    <property type="match status" value="1"/>
</dbReference>
<evidence type="ECO:0000259" key="15">
    <source>
        <dbReference type="Pfam" id="PF01225"/>
    </source>
</evidence>
<keyword evidence="6 14" id="KW-0132">Cell division</keyword>
<keyword evidence="19" id="KW-1185">Reference proteome</keyword>
<dbReference type="InterPro" id="IPR036615">
    <property type="entry name" value="Mur_ligase_C_dom_sf"/>
</dbReference>
<gene>
    <name evidence="14" type="primary">murC</name>
    <name evidence="18" type="ORF">EP073_11930</name>
</gene>
<comment type="catalytic activity">
    <reaction evidence="13 14">
        <text>UDP-N-acetyl-alpha-D-muramate + L-alanine + ATP = UDP-N-acetyl-alpha-D-muramoyl-L-alanine + ADP + phosphate + H(+)</text>
        <dbReference type="Rhea" id="RHEA:23372"/>
        <dbReference type="ChEBI" id="CHEBI:15378"/>
        <dbReference type="ChEBI" id="CHEBI:30616"/>
        <dbReference type="ChEBI" id="CHEBI:43474"/>
        <dbReference type="ChEBI" id="CHEBI:57972"/>
        <dbReference type="ChEBI" id="CHEBI:70757"/>
        <dbReference type="ChEBI" id="CHEBI:83898"/>
        <dbReference type="ChEBI" id="CHEBI:456216"/>
        <dbReference type="EC" id="6.3.2.8"/>
    </reaction>
</comment>
<evidence type="ECO:0000256" key="5">
    <source>
        <dbReference type="ARBA" id="ARBA00022598"/>
    </source>
</evidence>
<dbReference type="InterPro" id="IPR013221">
    <property type="entry name" value="Mur_ligase_cen"/>
</dbReference>
<keyword evidence="7 14" id="KW-0547">Nucleotide-binding</keyword>
<dbReference type="GO" id="GO:0071555">
    <property type="term" value="P:cell wall organization"/>
    <property type="evidence" value="ECO:0007669"/>
    <property type="project" value="UniProtKB-KW"/>
</dbReference>
<dbReference type="UniPathway" id="UPA00219"/>
<dbReference type="GO" id="GO:0051301">
    <property type="term" value="P:cell division"/>
    <property type="evidence" value="ECO:0007669"/>
    <property type="project" value="UniProtKB-KW"/>
</dbReference>
<dbReference type="AlphaFoldDB" id="A0A3R5V2N8"/>
<dbReference type="GO" id="GO:0008763">
    <property type="term" value="F:UDP-N-acetylmuramate-L-alanine ligase activity"/>
    <property type="evidence" value="ECO:0007669"/>
    <property type="project" value="UniProtKB-UniRule"/>
</dbReference>
<protein>
    <recommendedName>
        <fullName evidence="3 14">UDP-N-acetylmuramate--L-alanine ligase</fullName>
        <ecNumber evidence="3 14">6.3.2.8</ecNumber>
    </recommendedName>
    <alternativeName>
        <fullName evidence="14">UDP-N-acetylmuramoyl-L-alanine synthetase</fullName>
    </alternativeName>
</protein>
<dbReference type="PANTHER" id="PTHR43445:SF3">
    <property type="entry name" value="UDP-N-ACETYLMURAMATE--L-ALANINE LIGASE"/>
    <property type="match status" value="1"/>
</dbReference>
<dbReference type="GO" id="GO:0005737">
    <property type="term" value="C:cytoplasm"/>
    <property type="evidence" value="ECO:0007669"/>
    <property type="project" value="UniProtKB-SubCell"/>
</dbReference>
<evidence type="ECO:0000259" key="16">
    <source>
        <dbReference type="Pfam" id="PF02875"/>
    </source>
</evidence>
<dbReference type="SUPFAM" id="SSF53623">
    <property type="entry name" value="MurD-like peptide ligases, catalytic domain"/>
    <property type="match status" value="1"/>
</dbReference>
<evidence type="ECO:0000256" key="14">
    <source>
        <dbReference type="HAMAP-Rule" id="MF_00046"/>
    </source>
</evidence>
<reference evidence="18 19" key="1">
    <citation type="submission" date="2019-01" db="EMBL/GenBank/DDBJ databases">
        <title>Geovibrio thiophilus DSM 11263, complete genome.</title>
        <authorList>
            <person name="Spring S."/>
            <person name="Bunk B."/>
            <person name="Sproer C."/>
        </authorList>
    </citation>
    <scope>NUCLEOTIDE SEQUENCE [LARGE SCALE GENOMIC DNA]</scope>
    <source>
        <strain evidence="18 19">DSM 11263</strain>
    </source>
</reference>
<evidence type="ECO:0000256" key="2">
    <source>
        <dbReference type="ARBA" id="ARBA00004752"/>
    </source>
</evidence>
<evidence type="ECO:0000256" key="10">
    <source>
        <dbReference type="ARBA" id="ARBA00022984"/>
    </source>
</evidence>
<dbReference type="Proteomes" id="UP000287502">
    <property type="component" value="Chromosome"/>
</dbReference>
<dbReference type="Gene3D" id="3.90.190.20">
    <property type="entry name" value="Mur ligase, C-terminal domain"/>
    <property type="match status" value="1"/>
</dbReference>